<name>A0AAD7VSW6_9ASCO</name>
<accession>A0AAD7VSW6</accession>
<protein>
    <submittedName>
        <fullName evidence="2">Uncharacterized protein</fullName>
    </submittedName>
</protein>
<gene>
    <name evidence="2" type="ORF">POJ06DRAFT_269518</name>
</gene>
<dbReference type="RefSeq" id="XP_056042910.1">
    <property type="nucleotide sequence ID" value="XM_056189376.1"/>
</dbReference>
<comment type="caution">
    <text evidence="2">The sequence shown here is derived from an EMBL/GenBank/DDBJ whole genome shotgun (WGS) entry which is preliminary data.</text>
</comment>
<proteinExistence type="predicted"/>
<dbReference type="AlphaFoldDB" id="A0AAD7VSW6"/>
<keyword evidence="3" id="KW-1185">Reference proteome</keyword>
<evidence type="ECO:0000313" key="3">
    <source>
        <dbReference type="Proteomes" id="UP001217417"/>
    </source>
</evidence>
<dbReference type="GeneID" id="80884542"/>
<dbReference type="Proteomes" id="UP001217417">
    <property type="component" value="Unassembled WGS sequence"/>
</dbReference>
<reference evidence="2" key="1">
    <citation type="submission" date="2023-03" db="EMBL/GenBank/DDBJ databases">
        <title>Near-Complete genome sequence of Lipomyces tetrasporous NRRL Y-64009, an oleaginous yeast capable of growing on lignocellulosic hydrolysates.</title>
        <authorList>
            <consortium name="Lawrence Berkeley National Laboratory"/>
            <person name="Jagtap S.S."/>
            <person name="Liu J.-J."/>
            <person name="Walukiewicz H.E."/>
            <person name="Pangilinan J."/>
            <person name="Lipzen A."/>
            <person name="Ahrendt S."/>
            <person name="Koriabine M."/>
            <person name="Cobaugh K."/>
            <person name="Salamov A."/>
            <person name="Yoshinaga Y."/>
            <person name="Ng V."/>
            <person name="Daum C."/>
            <person name="Grigoriev I.V."/>
            <person name="Slininger P.J."/>
            <person name="Dien B.S."/>
            <person name="Jin Y.-S."/>
            <person name="Rao C.V."/>
        </authorList>
    </citation>
    <scope>NUCLEOTIDE SEQUENCE</scope>
    <source>
        <strain evidence="2">NRRL Y-64009</strain>
    </source>
</reference>
<evidence type="ECO:0000313" key="2">
    <source>
        <dbReference type="EMBL" id="KAJ8099460.1"/>
    </source>
</evidence>
<sequence length="58" mass="6336">MPNSDEQTSTAATTEPDPDDIATGTNDAHRLAPMMAQQLINRYRAITTDLGCWESKSP</sequence>
<evidence type="ECO:0000256" key="1">
    <source>
        <dbReference type="SAM" id="MobiDB-lite"/>
    </source>
</evidence>
<feature type="region of interest" description="Disordered" evidence="1">
    <location>
        <begin position="1"/>
        <end position="27"/>
    </location>
</feature>
<organism evidence="2 3">
    <name type="scientific">Lipomyces tetrasporus</name>
    <dbReference type="NCBI Taxonomy" id="54092"/>
    <lineage>
        <taxon>Eukaryota</taxon>
        <taxon>Fungi</taxon>
        <taxon>Dikarya</taxon>
        <taxon>Ascomycota</taxon>
        <taxon>Saccharomycotina</taxon>
        <taxon>Lipomycetes</taxon>
        <taxon>Lipomycetales</taxon>
        <taxon>Lipomycetaceae</taxon>
        <taxon>Lipomyces</taxon>
    </lineage>
</organism>
<dbReference type="EMBL" id="JARPMG010000007">
    <property type="protein sequence ID" value="KAJ8099460.1"/>
    <property type="molecule type" value="Genomic_DNA"/>
</dbReference>
<feature type="compositionally biased region" description="Polar residues" evidence="1">
    <location>
        <begin position="1"/>
        <end position="13"/>
    </location>
</feature>